<gene>
    <name evidence="1" type="ORF">M124_0351</name>
</gene>
<dbReference type="PATRIC" id="fig|1339315.3.peg.1166"/>
<dbReference type="InterPro" id="IPR025905">
    <property type="entry name" value="NVEALA"/>
</dbReference>
<proteinExistence type="predicted"/>
<dbReference type="Pfam" id="PF14055">
    <property type="entry name" value="NVEALA"/>
    <property type="match status" value="1"/>
</dbReference>
<dbReference type="RefSeq" id="WP_005779008.1">
    <property type="nucleotide sequence ID" value="NZ_JGCY01000224.1"/>
</dbReference>
<evidence type="ECO:0000313" key="2">
    <source>
        <dbReference type="Proteomes" id="UP000020529"/>
    </source>
</evidence>
<sequence>MKNAKITIGLIGLLLIGLVSVRKEGKVQEAGLLLQNVEALATGESFPDGEIACFGDGSVDCPFTYLKVEVVYREE</sequence>
<name>A0A015TY11_BACFG</name>
<comment type="caution">
    <text evidence="1">The sequence shown here is derived from an EMBL/GenBank/DDBJ whole genome shotgun (WGS) entry which is preliminary data.</text>
</comment>
<reference evidence="1 2" key="1">
    <citation type="submission" date="2014-02" db="EMBL/GenBank/DDBJ databases">
        <authorList>
            <person name="Sears C."/>
            <person name="Carroll K."/>
            <person name="Sack B.R."/>
            <person name="Qadri F."/>
            <person name="Myers L.L."/>
            <person name="Chung G.-T."/>
            <person name="Escheverria P."/>
            <person name="Fraser C.M."/>
            <person name="Sadzewicz L."/>
            <person name="Shefchek K.A."/>
            <person name="Tallon L."/>
            <person name="Das S.P."/>
            <person name="Daugherty S."/>
            <person name="Mongodin E.F."/>
        </authorList>
    </citation>
    <scope>NUCLEOTIDE SEQUENCE [LARGE SCALE GENOMIC DNA]</scope>
    <source>
        <strain evidence="2">3988T(B)14</strain>
    </source>
</reference>
<dbReference type="AlphaFoldDB" id="A0A015TY11"/>
<evidence type="ECO:0000313" key="1">
    <source>
        <dbReference type="EMBL" id="EXY75751.1"/>
    </source>
</evidence>
<accession>A0A015TY11</accession>
<protein>
    <submittedName>
        <fullName evidence="1">NVEALA family protein</fullName>
    </submittedName>
</protein>
<dbReference type="Proteomes" id="UP000020529">
    <property type="component" value="Unassembled WGS sequence"/>
</dbReference>
<organism evidence="1 2">
    <name type="scientific">Bacteroides fragilis str. 3988T(B)14</name>
    <dbReference type="NCBI Taxonomy" id="1339315"/>
    <lineage>
        <taxon>Bacteria</taxon>
        <taxon>Pseudomonadati</taxon>
        <taxon>Bacteroidota</taxon>
        <taxon>Bacteroidia</taxon>
        <taxon>Bacteroidales</taxon>
        <taxon>Bacteroidaceae</taxon>
        <taxon>Bacteroides</taxon>
    </lineage>
</organism>
<dbReference type="EMBL" id="JGCY01000224">
    <property type="protein sequence ID" value="EXY75751.1"/>
    <property type="molecule type" value="Genomic_DNA"/>
</dbReference>